<dbReference type="EMBL" id="DS268484">
    <property type="protein sequence ID" value="EFP10342.1"/>
    <property type="molecule type" value="Genomic_DNA"/>
</dbReference>
<reference evidence="3" key="1">
    <citation type="submission" date="2007-07" db="EMBL/GenBank/DDBJ databases">
        <title>PCAP assembly of the Caenorhabditis remanei genome.</title>
        <authorList>
            <consortium name="The Caenorhabditis remanei Sequencing Consortium"/>
            <person name="Wilson R.K."/>
        </authorList>
    </citation>
    <scope>NUCLEOTIDE SEQUENCE [LARGE SCALE GENOMIC DNA]</scope>
    <source>
        <strain evidence="3">PB4641</strain>
    </source>
</reference>
<sequence length="352" mass="40967">MSVPFPLLRLPFLPFEKVIKQMNSFEILILSLCSKASKRYCKFVKPAKPIVFNLCINGGVHITVQWENPKPEKEIEKNNKDWKVLYADDVLISTNFTICHQFNVLTSESYGYIHYKPNSDRTSSTYRISQHYFTEEVLKWIDAIREVFNASFHDFFLGTSHDERVIKWIEAEKPSINELGIQCSLDSMITRNVLNYITPKEKFHIRCEILGPMYFMSRSEFDKKSHVTNSIHLNDLLKLKCPVINAECTDFTDNDLNLFLKNWKKIDSNLKFLSVNRSPNSPKIDEKALIEGLNVTKLEKLAWVRRGDESIGIRGYSISNDEGKMAVFGIDTWSRKNVNFKFSLFSELETQY</sequence>
<feature type="domain" description="Sdz-33 F-box" evidence="2">
    <location>
        <begin position="228"/>
        <end position="272"/>
    </location>
</feature>
<evidence type="ECO:0000259" key="2">
    <source>
        <dbReference type="Pfam" id="PF07735"/>
    </source>
</evidence>
<dbReference type="InParanoid" id="E3MVT5"/>
<dbReference type="InterPro" id="IPR001810">
    <property type="entry name" value="F-box_dom"/>
</dbReference>
<dbReference type="HOGENOM" id="CLU_850579_0_0_1"/>
<dbReference type="FunCoup" id="E3MVT5">
    <property type="interactions" value="563"/>
</dbReference>
<dbReference type="Pfam" id="PF07735">
    <property type="entry name" value="FBA_2"/>
    <property type="match status" value="1"/>
</dbReference>
<dbReference type="PANTHER" id="PTHR21503:SF8">
    <property type="entry name" value="F-BOX ASSOCIATED DOMAIN-CONTAINING PROTEIN-RELATED"/>
    <property type="match status" value="1"/>
</dbReference>
<keyword evidence="4" id="KW-1185">Reference proteome</keyword>
<proteinExistence type="predicted"/>
<dbReference type="Pfam" id="PF00646">
    <property type="entry name" value="F-box"/>
    <property type="match status" value="1"/>
</dbReference>
<feature type="domain" description="F-box" evidence="1">
    <location>
        <begin position="7"/>
        <end position="43"/>
    </location>
</feature>
<gene>
    <name evidence="3" type="ORF">CRE_23609</name>
</gene>
<evidence type="ECO:0000313" key="4">
    <source>
        <dbReference type="Proteomes" id="UP000008281"/>
    </source>
</evidence>
<dbReference type="Proteomes" id="UP000008281">
    <property type="component" value="Unassembled WGS sequence"/>
</dbReference>
<evidence type="ECO:0000259" key="1">
    <source>
        <dbReference type="Pfam" id="PF00646"/>
    </source>
</evidence>
<protein>
    <submittedName>
        <fullName evidence="3">Uncharacterized protein</fullName>
    </submittedName>
</protein>
<evidence type="ECO:0000313" key="3">
    <source>
        <dbReference type="EMBL" id="EFP10342.1"/>
    </source>
</evidence>
<organism evidence="4">
    <name type="scientific">Caenorhabditis remanei</name>
    <name type="common">Caenorhabditis vulgaris</name>
    <dbReference type="NCBI Taxonomy" id="31234"/>
    <lineage>
        <taxon>Eukaryota</taxon>
        <taxon>Metazoa</taxon>
        <taxon>Ecdysozoa</taxon>
        <taxon>Nematoda</taxon>
        <taxon>Chromadorea</taxon>
        <taxon>Rhabditida</taxon>
        <taxon>Rhabditina</taxon>
        <taxon>Rhabditomorpha</taxon>
        <taxon>Rhabditoidea</taxon>
        <taxon>Rhabditidae</taxon>
        <taxon>Peloderinae</taxon>
        <taxon>Caenorhabditis</taxon>
    </lineage>
</organism>
<dbReference type="InterPro" id="IPR012885">
    <property type="entry name" value="F-box_Sdz-33"/>
</dbReference>
<name>E3MVT5_CAERE</name>
<dbReference type="AlphaFoldDB" id="E3MVT5"/>
<dbReference type="PANTHER" id="PTHR21503">
    <property type="entry name" value="F-BOX-CONTAINING HYPOTHETICAL PROTEIN C.ELEGANS"/>
    <property type="match status" value="1"/>
</dbReference>
<accession>E3MVT5</accession>